<reference evidence="2 3" key="1">
    <citation type="submission" date="2017-03" db="EMBL/GenBank/DDBJ databases">
        <authorList>
            <person name="Afonso C.L."/>
            <person name="Miller P.J."/>
            <person name="Scott M.A."/>
            <person name="Spackman E."/>
            <person name="Goraichik I."/>
            <person name="Dimitrov K.M."/>
            <person name="Suarez D.L."/>
            <person name="Swayne D.E."/>
        </authorList>
    </citation>
    <scope>NUCLEOTIDE SEQUENCE [LARGE SCALE GENOMIC DNA]</scope>
    <source>
        <strain evidence="2 3">CECT 8110</strain>
    </source>
</reference>
<protein>
    <submittedName>
        <fullName evidence="2">Acyl-coenzyme A:6-aminopenicillanic acid acyl-transferase</fullName>
    </submittedName>
</protein>
<gene>
    <name evidence="2" type="ORF">ROH8110_03353</name>
</gene>
<dbReference type="Proteomes" id="UP000193207">
    <property type="component" value="Unassembled WGS sequence"/>
</dbReference>
<name>A0A1X6ZS43_9RHOB</name>
<dbReference type="PANTHER" id="PTHR34180:SF1">
    <property type="entry name" value="BETA-ALANYL-DOPAMINE_CARCININE HYDROLASE"/>
    <property type="match status" value="1"/>
</dbReference>
<accession>A0A1X6ZS43</accession>
<dbReference type="InterPro" id="IPR005079">
    <property type="entry name" value="Peptidase_C45_hydrolase"/>
</dbReference>
<keyword evidence="3" id="KW-1185">Reference proteome</keyword>
<evidence type="ECO:0000313" key="2">
    <source>
        <dbReference type="EMBL" id="SLN59919.1"/>
    </source>
</evidence>
<dbReference type="Pfam" id="PF03417">
    <property type="entry name" value="AAT"/>
    <property type="match status" value="1"/>
</dbReference>
<dbReference type="EMBL" id="FWFU01000004">
    <property type="protein sequence ID" value="SLN59919.1"/>
    <property type="molecule type" value="Genomic_DNA"/>
</dbReference>
<organism evidence="2 3">
    <name type="scientific">Roseovarius halotolerans</name>
    <dbReference type="NCBI Taxonomy" id="505353"/>
    <lineage>
        <taxon>Bacteria</taxon>
        <taxon>Pseudomonadati</taxon>
        <taxon>Pseudomonadota</taxon>
        <taxon>Alphaproteobacteria</taxon>
        <taxon>Rhodobacterales</taxon>
        <taxon>Roseobacteraceae</taxon>
        <taxon>Roseovarius</taxon>
    </lineage>
</organism>
<dbReference type="PANTHER" id="PTHR34180">
    <property type="entry name" value="PEPTIDASE C45"/>
    <property type="match status" value="1"/>
</dbReference>
<evidence type="ECO:0000259" key="1">
    <source>
        <dbReference type="Pfam" id="PF03417"/>
    </source>
</evidence>
<feature type="domain" description="Peptidase C45 hydrolase" evidence="1">
    <location>
        <begin position="114"/>
        <end position="319"/>
    </location>
</feature>
<keyword evidence="2" id="KW-0808">Transferase</keyword>
<dbReference type="AlphaFoldDB" id="A0A1X6ZS43"/>
<dbReference type="RefSeq" id="WP_085818864.1">
    <property type="nucleotide sequence ID" value="NZ_FWFU01000004.1"/>
</dbReference>
<proteinExistence type="predicted"/>
<dbReference type="GO" id="GO:0016740">
    <property type="term" value="F:transferase activity"/>
    <property type="evidence" value="ECO:0007669"/>
    <property type="project" value="UniProtKB-KW"/>
</dbReference>
<dbReference type="OrthoDB" id="6793339at2"/>
<dbReference type="InterPro" id="IPR047794">
    <property type="entry name" value="C45_proenzyme-like"/>
</dbReference>
<evidence type="ECO:0000313" key="3">
    <source>
        <dbReference type="Proteomes" id="UP000193207"/>
    </source>
</evidence>
<dbReference type="NCBIfam" id="NF040521">
    <property type="entry name" value="C45_proenzyme"/>
    <property type="match status" value="1"/>
</dbReference>
<dbReference type="InterPro" id="IPR047801">
    <property type="entry name" value="Peptidase_C45"/>
</dbReference>
<sequence>MSEIAISELGSVVAKGTPRQIGRALGEAGRDAVRDVLLHADYWHAVTDRAHAGAVQVMADSLRDVLPAVWEELQGLAEGLELPLEHVVAWNCRGDLMSNVPDGCTTVQIPGDIPVVGHNEDGLPGFRGHAFVARLTPDDGPGLMSFCYPGSLPGHTFGTNAAGLVQAVNNLRLHNVSAQIPRIGLGRRVLACQSLDEALAILERHNASGGFHMTLAQAGDQRVMSVEFGAGACSARMIEGPSVHANHALHLECAEAGQNITESSQDRQARGMHMLAEGNMNPLAILRDASGPGLPIHRCQPDDPDNENTLATAVFHVGRSEVEWSIYDQNSDRPVFTSH</sequence>
<dbReference type="Gene3D" id="3.60.60.10">
    <property type="entry name" value="Penicillin V Acylase, Chain A"/>
    <property type="match status" value="1"/>
</dbReference>